<evidence type="ECO:0000313" key="2">
    <source>
        <dbReference type="Proteomes" id="UP000774326"/>
    </source>
</evidence>
<sequence length="110" mass="12372">MSILSISEFMENSTILDPVTEDKYLTKSVLPELEGPVKIKGQLLAKAKKQDSTTSTLVCKWFKLWLGDNSKSWDLATMAFLDWMKFSPMLNTESDKGLVDSKTSSMIFLA</sequence>
<evidence type="ECO:0000313" key="1">
    <source>
        <dbReference type="EMBL" id="KAH3685859.1"/>
    </source>
</evidence>
<reference evidence="1" key="2">
    <citation type="submission" date="2021-01" db="EMBL/GenBank/DDBJ databases">
        <authorList>
            <person name="Schikora-Tamarit M.A."/>
        </authorList>
    </citation>
    <scope>NUCLEOTIDE SEQUENCE</scope>
    <source>
        <strain evidence="1">CBS2887</strain>
    </source>
</reference>
<reference evidence="1" key="1">
    <citation type="journal article" date="2021" name="Open Biol.">
        <title>Shared evolutionary footprints suggest mitochondrial oxidative damage underlies multiple complex I losses in fungi.</title>
        <authorList>
            <person name="Schikora-Tamarit M.A."/>
            <person name="Marcet-Houben M."/>
            <person name="Nosek J."/>
            <person name="Gabaldon T."/>
        </authorList>
    </citation>
    <scope>NUCLEOTIDE SEQUENCE</scope>
    <source>
        <strain evidence="1">CBS2887</strain>
    </source>
</reference>
<gene>
    <name evidence="1" type="ORF">WICPIJ_003147</name>
</gene>
<protein>
    <submittedName>
        <fullName evidence="1">Uncharacterized protein</fullName>
    </submittedName>
</protein>
<dbReference type="EMBL" id="JAEUBG010001747">
    <property type="protein sequence ID" value="KAH3685859.1"/>
    <property type="molecule type" value="Genomic_DNA"/>
</dbReference>
<dbReference type="Proteomes" id="UP000774326">
    <property type="component" value="Unassembled WGS sequence"/>
</dbReference>
<dbReference type="AlphaFoldDB" id="A0A9P8QAG1"/>
<organism evidence="1 2">
    <name type="scientific">Wickerhamomyces pijperi</name>
    <name type="common">Yeast</name>
    <name type="synonym">Pichia pijperi</name>
    <dbReference type="NCBI Taxonomy" id="599730"/>
    <lineage>
        <taxon>Eukaryota</taxon>
        <taxon>Fungi</taxon>
        <taxon>Dikarya</taxon>
        <taxon>Ascomycota</taxon>
        <taxon>Saccharomycotina</taxon>
        <taxon>Saccharomycetes</taxon>
        <taxon>Phaffomycetales</taxon>
        <taxon>Wickerhamomycetaceae</taxon>
        <taxon>Wickerhamomyces</taxon>
    </lineage>
</organism>
<proteinExistence type="predicted"/>
<comment type="caution">
    <text evidence="1">The sequence shown here is derived from an EMBL/GenBank/DDBJ whole genome shotgun (WGS) entry which is preliminary data.</text>
</comment>
<name>A0A9P8QAG1_WICPI</name>
<keyword evidence="2" id="KW-1185">Reference proteome</keyword>
<accession>A0A9P8QAG1</accession>